<dbReference type="PANTHER" id="PTHR34702">
    <property type="entry name" value="NA(+)/H(+) ANTIPORTER SUBUNIT F1"/>
    <property type="match status" value="1"/>
</dbReference>
<keyword evidence="5 9" id="KW-0812">Transmembrane</keyword>
<feature type="region of interest" description="Disordered" evidence="8">
    <location>
        <begin position="96"/>
        <end position="139"/>
    </location>
</feature>
<evidence type="ECO:0000313" key="11">
    <source>
        <dbReference type="Proteomes" id="UP000002186"/>
    </source>
</evidence>
<dbReference type="RefSeq" id="WP_012584853.1">
    <property type="nucleotide sequence ID" value="NC_011662.2"/>
</dbReference>
<evidence type="ECO:0000256" key="3">
    <source>
        <dbReference type="ARBA" id="ARBA00022448"/>
    </source>
</evidence>
<reference evidence="11" key="1">
    <citation type="submission" date="2009-05" db="EMBL/GenBank/DDBJ databases">
        <title>Complete sequence of chromosome of Thauera sp. MZ1T.</title>
        <authorList>
            <consortium name="US DOE Joint Genome Institute"/>
            <person name="Lucas S."/>
            <person name="Copeland A."/>
            <person name="Lapidus A."/>
            <person name="Glavina del Rio T."/>
            <person name="Dalin E."/>
            <person name="Tice H."/>
            <person name="Bruce D."/>
            <person name="Goodwin L."/>
            <person name="Pitluck S."/>
            <person name="Sims D."/>
            <person name="Brettin T."/>
            <person name="Detter J.C."/>
            <person name="Han C."/>
            <person name="Larimer F."/>
            <person name="Land M."/>
            <person name="Hauser L."/>
            <person name="Kyrpides N."/>
            <person name="Mikhailova N."/>
            <person name="Sayler G.S."/>
        </authorList>
    </citation>
    <scope>NUCLEOTIDE SEQUENCE [LARGE SCALE GENOMIC DNA]</scope>
    <source>
        <strain evidence="11">MZ1T</strain>
    </source>
</reference>
<dbReference type="PANTHER" id="PTHR34702:SF1">
    <property type="entry name" value="NA(+)_H(+) ANTIPORTER SUBUNIT F"/>
    <property type="match status" value="1"/>
</dbReference>
<dbReference type="Pfam" id="PF04066">
    <property type="entry name" value="MrpF_PhaF"/>
    <property type="match status" value="1"/>
</dbReference>
<dbReference type="Proteomes" id="UP000002186">
    <property type="component" value="Chromosome"/>
</dbReference>
<gene>
    <name evidence="10" type="ordered locus">Tmz1t_1108</name>
</gene>
<comment type="subcellular location">
    <subcellularLocation>
        <location evidence="1">Cell membrane</location>
        <topology evidence="1">Multi-pass membrane protein</topology>
    </subcellularLocation>
</comment>
<evidence type="ECO:0000256" key="8">
    <source>
        <dbReference type="SAM" id="MobiDB-lite"/>
    </source>
</evidence>
<evidence type="ECO:0000313" key="10">
    <source>
        <dbReference type="EMBL" id="ACK53867.1"/>
    </source>
</evidence>
<keyword evidence="3" id="KW-0813">Transport</keyword>
<evidence type="ECO:0000256" key="1">
    <source>
        <dbReference type="ARBA" id="ARBA00004651"/>
    </source>
</evidence>
<feature type="transmembrane region" description="Helical" evidence="9">
    <location>
        <begin position="6"/>
        <end position="28"/>
    </location>
</feature>
<proteinExistence type="inferred from homology"/>
<name>C4ZJD4_THASP</name>
<comment type="similarity">
    <text evidence="2">Belongs to the CPA3 antiporters (TC 2.A.63) subunit F family.</text>
</comment>
<evidence type="ECO:0000256" key="4">
    <source>
        <dbReference type="ARBA" id="ARBA00022475"/>
    </source>
</evidence>
<accession>C4ZJD4</accession>
<reference evidence="10 11" key="2">
    <citation type="journal article" date="2012" name="Stand. Genomic Sci.">
        <title>Complete genome sequence of Thauera aminoaromatica strain MZ1T.</title>
        <authorList>
            <person name="Jiang K."/>
            <person name="Sanseverino J."/>
            <person name="Chauhan A."/>
            <person name="Lucas S."/>
            <person name="Copeland A."/>
            <person name="Lapidus A."/>
            <person name="Del Rio T.G."/>
            <person name="Dalin E."/>
            <person name="Tice H."/>
            <person name="Bruce D."/>
            <person name="Goodwin L."/>
            <person name="Pitluck S."/>
            <person name="Sims D."/>
            <person name="Brettin T."/>
            <person name="Detter J.C."/>
            <person name="Han C."/>
            <person name="Chang Y.J."/>
            <person name="Larimer F."/>
            <person name="Land M."/>
            <person name="Hauser L."/>
            <person name="Kyrpides N.C."/>
            <person name="Mikhailova N."/>
            <person name="Moser S."/>
            <person name="Jegier P."/>
            <person name="Close D."/>
            <person name="Debruyn J.M."/>
            <person name="Wang Y."/>
            <person name="Layton A.C."/>
            <person name="Allen M.S."/>
            <person name="Sayler G.S."/>
        </authorList>
    </citation>
    <scope>NUCLEOTIDE SEQUENCE [LARGE SCALE GENOMIC DNA]</scope>
    <source>
        <strain evidence="10 11">MZ1T</strain>
    </source>
</reference>
<feature type="transmembrane region" description="Helical" evidence="9">
    <location>
        <begin position="40"/>
        <end position="59"/>
    </location>
</feature>
<dbReference type="eggNOG" id="COG2212">
    <property type="taxonomic scope" value="Bacteria"/>
</dbReference>
<keyword evidence="11" id="KW-1185">Reference proteome</keyword>
<evidence type="ECO:0000256" key="9">
    <source>
        <dbReference type="SAM" id="Phobius"/>
    </source>
</evidence>
<dbReference type="AlphaFoldDB" id="C4ZJD4"/>
<protein>
    <submittedName>
        <fullName evidence="10">Multiple resistance and pH regulation protein F</fullName>
    </submittedName>
</protein>
<dbReference type="InterPro" id="IPR007208">
    <property type="entry name" value="MrpF/PhaF-like"/>
</dbReference>
<dbReference type="STRING" id="85643.Tmz1t_1108"/>
<evidence type="ECO:0000256" key="7">
    <source>
        <dbReference type="ARBA" id="ARBA00023136"/>
    </source>
</evidence>
<evidence type="ECO:0000256" key="5">
    <source>
        <dbReference type="ARBA" id="ARBA00022692"/>
    </source>
</evidence>
<dbReference type="EMBL" id="CP001281">
    <property type="protein sequence ID" value="ACK53867.1"/>
    <property type="molecule type" value="Genomic_DNA"/>
</dbReference>
<keyword evidence="7 9" id="KW-0472">Membrane</keyword>
<feature type="transmembrane region" description="Helical" evidence="9">
    <location>
        <begin position="65"/>
        <end position="88"/>
    </location>
</feature>
<organism evidence="10 11">
    <name type="scientific">Thauera aminoaromatica</name>
    <dbReference type="NCBI Taxonomy" id="164330"/>
    <lineage>
        <taxon>Bacteria</taxon>
        <taxon>Pseudomonadati</taxon>
        <taxon>Pseudomonadota</taxon>
        <taxon>Betaproteobacteria</taxon>
        <taxon>Rhodocyclales</taxon>
        <taxon>Zoogloeaceae</taxon>
        <taxon>Thauera</taxon>
    </lineage>
</organism>
<dbReference type="GO" id="GO:0015385">
    <property type="term" value="F:sodium:proton antiporter activity"/>
    <property type="evidence" value="ECO:0007669"/>
    <property type="project" value="TreeGrafter"/>
</dbReference>
<keyword evidence="6 9" id="KW-1133">Transmembrane helix</keyword>
<dbReference type="KEGG" id="tmz:Tmz1t_1108"/>
<keyword evidence="4" id="KW-1003">Cell membrane</keyword>
<dbReference type="HOGENOM" id="CLU_1844140_0_0_4"/>
<sequence length="139" mass="14175">MNAGIAGAAWVLPLTFALLALAAALILLRLVRGPRAPDRVVAIDALSMIAIATIALLALSTGQPMLLDAAVVLSLVSFLGTTAFILLFHRRGREADPAAGPHGRAPGGGEAAGTERTEWEASGGAVTEREPCANGEAAR</sequence>
<evidence type="ECO:0000256" key="6">
    <source>
        <dbReference type="ARBA" id="ARBA00022989"/>
    </source>
</evidence>
<evidence type="ECO:0000256" key="2">
    <source>
        <dbReference type="ARBA" id="ARBA00009212"/>
    </source>
</evidence>
<dbReference type="GO" id="GO:0005886">
    <property type="term" value="C:plasma membrane"/>
    <property type="evidence" value="ECO:0007669"/>
    <property type="project" value="UniProtKB-SubCell"/>
</dbReference>